<dbReference type="Gene3D" id="1.10.606.10">
    <property type="entry name" value="Vanadium-containing Chloroperoxidase, domain 2"/>
    <property type="match status" value="1"/>
</dbReference>
<organism evidence="4 5">
    <name type="scientific">Neobacillus niacini</name>
    <dbReference type="NCBI Taxonomy" id="86668"/>
    <lineage>
        <taxon>Bacteria</taxon>
        <taxon>Bacillati</taxon>
        <taxon>Bacillota</taxon>
        <taxon>Bacilli</taxon>
        <taxon>Bacillales</taxon>
        <taxon>Bacillaceae</taxon>
        <taxon>Neobacillus</taxon>
    </lineage>
</organism>
<dbReference type="InterPro" id="IPR036938">
    <property type="entry name" value="PAP2/HPO_sf"/>
</dbReference>
<dbReference type="InterPro" id="IPR000326">
    <property type="entry name" value="PAP2/HPO"/>
</dbReference>
<dbReference type="CDD" id="cd03380">
    <property type="entry name" value="PAP2_like_1"/>
    <property type="match status" value="1"/>
</dbReference>
<comment type="caution">
    <text evidence="4">The sequence shown here is derived from an EMBL/GenBank/DDBJ whole genome shotgun (WGS) entry which is preliminary data.</text>
</comment>
<feature type="domain" description="Phosphatidic acid phosphatase type 2/haloperoxidase" evidence="3">
    <location>
        <begin position="149"/>
        <end position="241"/>
    </location>
</feature>
<feature type="region of interest" description="Disordered" evidence="1">
    <location>
        <begin position="32"/>
        <end position="61"/>
    </location>
</feature>
<dbReference type="Pfam" id="PF01569">
    <property type="entry name" value="PAP2"/>
    <property type="match status" value="1"/>
</dbReference>
<sequence length="279" mass="31141">MKQQKIKLNLITAFTLLMLLMLSACSSEQTKNAEKRQQIESSNNKGMGWTHENPVTPKAGEWKGLEFKDGSSYKVAAPPANDSAETKKELEDLKKLTENRTEEQIEFIKHWQNTPSPDTLWLNKTEELINKYGLMGPESARVHAVLSGAIYTSLTATFQAKYEYLRPRPTDLDPSIKLPEGMTVPPHPSYPSGHTATAWTAAYILSYFFPNEKDQLEETAEKVALSREQMGIHYKSDNVAAKKLAKAVTNDIIESLKDDNAPTEYTEVKNTGTGHGAGH</sequence>
<evidence type="ECO:0000256" key="1">
    <source>
        <dbReference type="SAM" id="MobiDB-lite"/>
    </source>
</evidence>
<dbReference type="SUPFAM" id="SSF48317">
    <property type="entry name" value="Acid phosphatase/Vanadium-dependent haloperoxidase"/>
    <property type="match status" value="1"/>
</dbReference>
<protein>
    <recommendedName>
        <fullName evidence="3">Phosphatidic acid phosphatase type 2/haloperoxidase domain-containing protein</fullName>
    </recommendedName>
</protein>
<dbReference type="PROSITE" id="PS51257">
    <property type="entry name" value="PROKAR_LIPOPROTEIN"/>
    <property type="match status" value="1"/>
</dbReference>
<evidence type="ECO:0000313" key="4">
    <source>
        <dbReference type="EMBL" id="NYE07844.1"/>
    </source>
</evidence>
<gene>
    <name evidence="4" type="ORF">F4694_004685</name>
</gene>
<proteinExistence type="predicted"/>
<dbReference type="InterPro" id="IPR016119">
    <property type="entry name" value="Br/Cl_peroxidase_C"/>
</dbReference>
<dbReference type="EMBL" id="JACCBX010000011">
    <property type="protein sequence ID" value="NYE07844.1"/>
    <property type="molecule type" value="Genomic_DNA"/>
</dbReference>
<dbReference type="InterPro" id="IPR052559">
    <property type="entry name" value="V-haloperoxidase"/>
</dbReference>
<reference evidence="5" key="2">
    <citation type="submission" date="2020-08" db="EMBL/GenBank/DDBJ databases">
        <title>The Agave Microbiome: Exploring the role of microbial communities in plant adaptations to desert environments.</title>
        <authorList>
            <person name="Partida-Martinez L.P."/>
        </authorList>
    </citation>
    <scope>NUCLEOTIDE SEQUENCE [LARGE SCALE GENOMIC DNA]</scope>
    <source>
        <strain evidence="5">AT2.8</strain>
    </source>
</reference>
<dbReference type="AlphaFoldDB" id="A0A852TLA5"/>
<dbReference type="PANTHER" id="PTHR34599:SF1">
    <property type="entry name" value="PHOSPHATIDIC ACID PHOSPHATASE TYPE 2_HALOPEROXIDASE DOMAIN-CONTAINING PROTEIN"/>
    <property type="match status" value="1"/>
</dbReference>
<reference evidence="5" key="1">
    <citation type="submission" date="2020-07" db="EMBL/GenBank/DDBJ databases">
        <authorList>
            <person name="Partida-Martinez L."/>
            <person name="Huntemann M."/>
            <person name="Clum A."/>
            <person name="Wang J."/>
            <person name="Palaniappan K."/>
            <person name="Ritter S."/>
            <person name="Chen I.-M."/>
            <person name="Stamatis D."/>
            <person name="Reddy T."/>
            <person name="O'Malley R."/>
            <person name="Daum C."/>
            <person name="Shapiro N."/>
            <person name="Ivanova N."/>
            <person name="Kyrpides N."/>
            <person name="Woyke T."/>
        </authorList>
    </citation>
    <scope>NUCLEOTIDE SEQUENCE [LARGE SCALE GENOMIC DNA]</scope>
    <source>
        <strain evidence="5">AT2.8</strain>
    </source>
</reference>
<name>A0A852TLA5_9BACI</name>
<dbReference type="PANTHER" id="PTHR34599">
    <property type="entry name" value="PEROXIDASE-RELATED"/>
    <property type="match status" value="1"/>
</dbReference>
<feature type="chain" id="PRO_5038605778" description="Phosphatidic acid phosphatase type 2/haloperoxidase domain-containing protein" evidence="2">
    <location>
        <begin position="27"/>
        <end position="279"/>
    </location>
</feature>
<dbReference type="Proteomes" id="UP000548423">
    <property type="component" value="Unassembled WGS sequence"/>
</dbReference>
<keyword evidence="2" id="KW-0732">Signal</keyword>
<evidence type="ECO:0000313" key="5">
    <source>
        <dbReference type="Proteomes" id="UP000548423"/>
    </source>
</evidence>
<evidence type="ECO:0000259" key="3">
    <source>
        <dbReference type="Pfam" id="PF01569"/>
    </source>
</evidence>
<dbReference type="GO" id="GO:0004601">
    <property type="term" value="F:peroxidase activity"/>
    <property type="evidence" value="ECO:0007669"/>
    <property type="project" value="InterPro"/>
</dbReference>
<accession>A0A852TLA5</accession>
<evidence type="ECO:0000256" key="2">
    <source>
        <dbReference type="SAM" id="SignalP"/>
    </source>
</evidence>
<feature type="signal peptide" evidence="2">
    <location>
        <begin position="1"/>
        <end position="26"/>
    </location>
</feature>